<reference evidence="1 3" key="1">
    <citation type="journal article" date="2017" name="Nature">
        <title>The sunflower genome provides insights into oil metabolism, flowering and Asterid evolution.</title>
        <authorList>
            <person name="Badouin H."/>
            <person name="Gouzy J."/>
            <person name="Grassa C.J."/>
            <person name="Murat F."/>
            <person name="Staton S.E."/>
            <person name="Cottret L."/>
            <person name="Lelandais-Briere C."/>
            <person name="Owens G.L."/>
            <person name="Carrere S."/>
            <person name="Mayjonade B."/>
            <person name="Legrand L."/>
            <person name="Gill N."/>
            <person name="Kane N.C."/>
            <person name="Bowers J.E."/>
            <person name="Hubner S."/>
            <person name="Bellec A."/>
            <person name="Berard A."/>
            <person name="Berges H."/>
            <person name="Blanchet N."/>
            <person name="Boniface M.C."/>
            <person name="Brunel D."/>
            <person name="Catrice O."/>
            <person name="Chaidir N."/>
            <person name="Claudel C."/>
            <person name="Donnadieu C."/>
            <person name="Faraut T."/>
            <person name="Fievet G."/>
            <person name="Helmstetter N."/>
            <person name="King M."/>
            <person name="Knapp S.J."/>
            <person name="Lai Z."/>
            <person name="Le Paslier M.C."/>
            <person name="Lippi Y."/>
            <person name="Lorenzon L."/>
            <person name="Mandel J.R."/>
            <person name="Marage G."/>
            <person name="Marchand G."/>
            <person name="Marquand E."/>
            <person name="Bret-Mestries E."/>
            <person name="Morien E."/>
            <person name="Nambeesan S."/>
            <person name="Nguyen T."/>
            <person name="Pegot-Espagnet P."/>
            <person name="Pouilly N."/>
            <person name="Raftis F."/>
            <person name="Sallet E."/>
            <person name="Schiex T."/>
            <person name="Thomas J."/>
            <person name="Vandecasteele C."/>
            <person name="Vares D."/>
            <person name="Vear F."/>
            <person name="Vautrin S."/>
            <person name="Crespi M."/>
            <person name="Mangin B."/>
            <person name="Burke J.M."/>
            <person name="Salse J."/>
            <person name="Munos S."/>
            <person name="Vincourt P."/>
            <person name="Rieseberg L.H."/>
            <person name="Langlade N.B."/>
        </authorList>
    </citation>
    <scope>NUCLEOTIDE SEQUENCE [LARGE SCALE GENOMIC DNA]</scope>
    <source>
        <strain evidence="3">cv. SF193</strain>
        <tissue evidence="1">Leaves</tissue>
    </source>
</reference>
<reference evidence="2" key="2">
    <citation type="submission" date="2017-02" db="EMBL/GenBank/DDBJ databases">
        <title>Sunflower complete genome.</title>
        <authorList>
            <person name="Langlade N."/>
            <person name="Munos S."/>
        </authorList>
    </citation>
    <scope>NUCLEOTIDE SEQUENCE [LARGE SCALE GENOMIC DNA]</scope>
    <source>
        <tissue evidence="2">Leaves</tissue>
    </source>
</reference>
<proteinExistence type="predicted"/>
<dbReference type="AlphaFoldDB" id="A0A251SW03"/>
<dbReference type="Gramene" id="mRNA:HanXRQr2_Chr13g0605001">
    <property type="protein sequence ID" value="CDS:HanXRQr2_Chr13g0605001.1"/>
    <property type="gene ID" value="HanXRQr2_Chr13g0605001"/>
</dbReference>
<name>A0A251SW03_HELAN</name>
<dbReference type="EMBL" id="MNCJ02000328">
    <property type="protein sequence ID" value="KAF5774817.1"/>
    <property type="molecule type" value="Genomic_DNA"/>
</dbReference>
<sequence>MYCFCHNLHHSSAADDHSQQLEGPPPPHECRGIWFYHCFCHFHPPPPHNLSGDRTTHMPHKNESERYLNNKSTHRVYCKHKTDHSLSICEGKVILAPTNQWRTQDFFFIGVHLLCNAFSLPNINIFGSDIVVGSGARK</sequence>
<protein>
    <submittedName>
        <fullName evidence="2">Uncharacterized protein</fullName>
    </submittedName>
</protein>
<evidence type="ECO:0000313" key="3">
    <source>
        <dbReference type="Proteomes" id="UP000215914"/>
    </source>
</evidence>
<evidence type="ECO:0000313" key="1">
    <source>
        <dbReference type="EMBL" id="KAF5774817.1"/>
    </source>
</evidence>
<dbReference type="InParanoid" id="A0A251SW03"/>
<reference evidence="1" key="3">
    <citation type="submission" date="2020-06" db="EMBL/GenBank/DDBJ databases">
        <title>Helianthus annuus Genome sequencing and assembly Release 2.</title>
        <authorList>
            <person name="Gouzy J."/>
            <person name="Langlade N."/>
            <person name="Munos S."/>
        </authorList>
    </citation>
    <scope>NUCLEOTIDE SEQUENCE</scope>
    <source>
        <tissue evidence="1">Leaves</tissue>
    </source>
</reference>
<gene>
    <name evidence="2" type="ORF">HannXRQ_Chr13g0416371</name>
    <name evidence="1" type="ORF">HanXRQr2_Chr13g0605001</name>
</gene>
<keyword evidence="3" id="KW-1185">Reference proteome</keyword>
<dbReference type="EMBL" id="CM007902">
    <property type="protein sequence ID" value="OTG02733.1"/>
    <property type="molecule type" value="Genomic_DNA"/>
</dbReference>
<dbReference type="Proteomes" id="UP000215914">
    <property type="component" value="Chromosome 13"/>
</dbReference>
<organism evidence="2 3">
    <name type="scientific">Helianthus annuus</name>
    <name type="common">Common sunflower</name>
    <dbReference type="NCBI Taxonomy" id="4232"/>
    <lineage>
        <taxon>Eukaryota</taxon>
        <taxon>Viridiplantae</taxon>
        <taxon>Streptophyta</taxon>
        <taxon>Embryophyta</taxon>
        <taxon>Tracheophyta</taxon>
        <taxon>Spermatophyta</taxon>
        <taxon>Magnoliopsida</taxon>
        <taxon>eudicotyledons</taxon>
        <taxon>Gunneridae</taxon>
        <taxon>Pentapetalae</taxon>
        <taxon>asterids</taxon>
        <taxon>campanulids</taxon>
        <taxon>Asterales</taxon>
        <taxon>Asteraceae</taxon>
        <taxon>Asteroideae</taxon>
        <taxon>Heliantheae alliance</taxon>
        <taxon>Heliantheae</taxon>
        <taxon>Helianthus</taxon>
    </lineage>
</organism>
<evidence type="ECO:0000313" key="2">
    <source>
        <dbReference type="EMBL" id="OTG02733.1"/>
    </source>
</evidence>
<accession>A0A251SW03</accession>